<proteinExistence type="inferred from homology"/>
<feature type="compositionally biased region" description="Polar residues" evidence="8">
    <location>
        <begin position="102"/>
        <end position="113"/>
    </location>
</feature>
<comment type="similarity">
    <text evidence="7">Belongs to the transglycosylase MltG family.</text>
</comment>
<keyword evidence="5 7" id="KW-0456">Lyase</keyword>
<feature type="compositionally biased region" description="Polar residues" evidence="8">
    <location>
        <begin position="145"/>
        <end position="170"/>
    </location>
</feature>
<dbReference type="GO" id="GO:0005886">
    <property type="term" value="C:plasma membrane"/>
    <property type="evidence" value="ECO:0007669"/>
    <property type="project" value="UniProtKB-SubCell"/>
</dbReference>
<comment type="subcellular location">
    <subcellularLocation>
        <location evidence="7">Cell membrane</location>
        <topology evidence="7">Single-pass membrane protein</topology>
    </subcellularLocation>
</comment>
<evidence type="ECO:0000256" key="3">
    <source>
        <dbReference type="ARBA" id="ARBA00022989"/>
    </source>
</evidence>
<dbReference type="CDD" id="cd08010">
    <property type="entry name" value="MltG_like"/>
    <property type="match status" value="1"/>
</dbReference>
<sequence length="637" mass="71058">MTDLKDQESKSQGGRSFKEQILAELEEANRLRKIREEELFQKEQEAKELAQKTAQLMAEYEEQDRKDRAEADLQAQKKKLHDNAQKALQENHIAVETDQESIDQTLNQISDTFSPKERKENKTESLEEDNPTSELSTKQSEEIFSESQDFSSNNDSSLSQKESNSASMMESTEFDQTKPLPVVSMKSEDDSMMSSSEETNLIGNSDSESQFSEGDKTSSELDSETPSVESTLAPVNSNQPIETSSDVKEDTEKSMRKKRRQKTEGLANKITKRIILVLVLILIALGLFGAYYINSSLKPVDKTDKSYVQVDIPIGSGNKLIGQILEKDGLIKSGTVFNFYSKFKNYTNFQSGYYNLQKSMSLDEIAKELQKGGTTEPTKPAVGKVLVREGYTIKQIADSIDDNVATKSTKDKTPFTSKAFLAVVKDKTFIADMVKKYSKLLGNLPSSDEATYQLEGYLFPATYNYYKDTDMKALVEEMISTTNQTLSPYYDKIASSGKTVNEVLTMASLVEKEGSTDEDRRKIASVFNNRLDSGMALQSNIAVLYAIGKLGEKTTLSEDASINTSINSPYNDYTNTGLMPGPVDSPSKSAIEATVNPDSTDYLYFVADVKTGNVYYAKTYEEHTANVEKYVNSNISQ</sequence>
<evidence type="ECO:0000256" key="8">
    <source>
        <dbReference type="SAM" id="MobiDB-lite"/>
    </source>
</evidence>
<dbReference type="GO" id="GO:0071555">
    <property type="term" value="P:cell wall organization"/>
    <property type="evidence" value="ECO:0007669"/>
    <property type="project" value="UniProtKB-KW"/>
</dbReference>
<dbReference type="STRING" id="764291.STRUR_0316"/>
<evidence type="ECO:0000256" key="5">
    <source>
        <dbReference type="ARBA" id="ARBA00023239"/>
    </source>
</evidence>
<dbReference type="Gene3D" id="3.30.160.60">
    <property type="entry name" value="Classic Zinc Finger"/>
    <property type="match status" value="1"/>
</dbReference>
<dbReference type="PANTHER" id="PTHR30518">
    <property type="entry name" value="ENDOLYTIC MUREIN TRANSGLYCOSYLASE"/>
    <property type="match status" value="1"/>
</dbReference>
<dbReference type="Gene3D" id="3.30.1490.480">
    <property type="entry name" value="Endolytic murein transglycosylase"/>
    <property type="match status" value="1"/>
</dbReference>
<feature type="compositionally biased region" description="Basic and acidic residues" evidence="8">
    <location>
        <begin position="245"/>
        <end position="254"/>
    </location>
</feature>
<protein>
    <recommendedName>
        <fullName evidence="7">Endolytic murein transglycosylase</fullName>
        <ecNumber evidence="7">4.2.2.29</ecNumber>
    </recommendedName>
    <alternativeName>
        <fullName evidence="7">Peptidoglycan lytic transglycosylase</fullName>
    </alternativeName>
    <alternativeName>
        <fullName evidence="7">Peptidoglycan polymerization terminase</fullName>
    </alternativeName>
</protein>
<keyword evidence="10" id="KW-1185">Reference proteome</keyword>
<dbReference type="EMBL" id="AEUZ02000001">
    <property type="protein sequence ID" value="EHJ55639.1"/>
    <property type="molecule type" value="Genomic_DNA"/>
</dbReference>
<dbReference type="Pfam" id="PF02618">
    <property type="entry name" value="YceG"/>
    <property type="match status" value="1"/>
</dbReference>
<dbReference type="eggNOG" id="COG1559">
    <property type="taxonomic scope" value="Bacteria"/>
</dbReference>
<gene>
    <name evidence="7" type="primary">mltG</name>
    <name evidence="9" type="ORF">STRUR_0316</name>
</gene>
<evidence type="ECO:0000256" key="1">
    <source>
        <dbReference type="ARBA" id="ARBA00022475"/>
    </source>
</evidence>
<dbReference type="RefSeq" id="WP_006738433.1">
    <property type="nucleotide sequence ID" value="NZ_AEUZ02000001.1"/>
</dbReference>
<dbReference type="AlphaFoldDB" id="G5KI34"/>
<comment type="function">
    <text evidence="7">Functions as a peptidoglycan terminase that cleaves nascent peptidoglycan strands endolytically to terminate their elongation.</text>
</comment>
<comment type="caution">
    <text evidence="9">The sequence shown here is derived from an EMBL/GenBank/DDBJ whole genome shotgun (WGS) entry which is preliminary data.</text>
</comment>
<feature type="region of interest" description="Disordered" evidence="8">
    <location>
        <begin position="53"/>
        <end position="263"/>
    </location>
</feature>
<keyword evidence="6 7" id="KW-0961">Cell wall biogenesis/degradation</keyword>
<keyword evidence="2 7" id="KW-0812">Transmembrane</keyword>
<evidence type="ECO:0000313" key="10">
    <source>
        <dbReference type="Proteomes" id="UP000005388"/>
    </source>
</evidence>
<dbReference type="InterPro" id="IPR003770">
    <property type="entry name" value="MLTG-like"/>
</dbReference>
<keyword evidence="1 7" id="KW-1003">Cell membrane</keyword>
<feature type="compositionally biased region" description="Basic and acidic residues" evidence="8">
    <location>
        <begin position="114"/>
        <end position="125"/>
    </location>
</feature>
<feature type="transmembrane region" description="Helical" evidence="7">
    <location>
        <begin position="274"/>
        <end position="293"/>
    </location>
</feature>
<reference evidence="9 10" key="1">
    <citation type="journal article" date="2014" name="Int. J. Syst. Evol. Microbiol.">
        <title>Phylogenomics and the dynamic genome evolution of the genus Streptococcus.</title>
        <authorList>
            <consortium name="The Broad Institute Genome Sequencing Platform"/>
            <person name="Richards V.P."/>
            <person name="Palmer S.R."/>
            <person name="Pavinski Bitar P.D."/>
            <person name="Qin X."/>
            <person name="Weinstock G.M."/>
            <person name="Highlander S.K."/>
            <person name="Town C.D."/>
            <person name="Burne R.A."/>
            <person name="Stanhope M.J."/>
        </authorList>
    </citation>
    <scope>NUCLEOTIDE SEQUENCE [LARGE SCALE GENOMIC DNA]</scope>
    <source>
        <strain evidence="9 10">2285-97</strain>
    </source>
</reference>
<keyword evidence="3 7" id="KW-1133">Transmembrane helix</keyword>
<dbReference type="NCBIfam" id="TIGR00247">
    <property type="entry name" value="endolytic transglycosylase MltG"/>
    <property type="match status" value="1"/>
</dbReference>
<dbReference type="GO" id="GO:0008932">
    <property type="term" value="F:lytic endotransglycosylase activity"/>
    <property type="evidence" value="ECO:0007669"/>
    <property type="project" value="UniProtKB-UniRule"/>
</dbReference>
<keyword evidence="4 7" id="KW-0472">Membrane</keyword>
<evidence type="ECO:0000256" key="6">
    <source>
        <dbReference type="ARBA" id="ARBA00023316"/>
    </source>
</evidence>
<feature type="site" description="Important for catalytic activity" evidence="7">
    <location>
        <position position="513"/>
    </location>
</feature>
<dbReference type="PANTHER" id="PTHR30518:SF2">
    <property type="entry name" value="ENDOLYTIC MUREIN TRANSGLYCOSYLASE"/>
    <property type="match status" value="1"/>
</dbReference>
<dbReference type="HAMAP" id="MF_02065">
    <property type="entry name" value="MltG"/>
    <property type="match status" value="1"/>
</dbReference>
<organism evidence="9 10">
    <name type="scientific">Streptococcus urinalis 2285-97</name>
    <dbReference type="NCBI Taxonomy" id="764291"/>
    <lineage>
        <taxon>Bacteria</taxon>
        <taxon>Bacillati</taxon>
        <taxon>Bacillota</taxon>
        <taxon>Bacilli</taxon>
        <taxon>Lactobacillales</taxon>
        <taxon>Streptococcaceae</taxon>
        <taxon>Streptococcus</taxon>
    </lineage>
</organism>
<evidence type="ECO:0000256" key="4">
    <source>
        <dbReference type="ARBA" id="ARBA00023136"/>
    </source>
</evidence>
<evidence type="ECO:0000256" key="2">
    <source>
        <dbReference type="ARBA" id="ARBA00022692"/>
    </source>
</evidence>
<evidence type="ECO:0000313" key="9">
    <source>
        <dbReference type="EMBL" id="EHJ55639.1"/>
    </source>
</evidence>
<accession>G5KI34</accession>
<feature type="compositionally biased region" description="Polar residues" evidence="8">
    <location>
        <begin position="199"/>
        <end position="212"/>
    </location>
</feature>
<dbReference type="GO" id="GO:0009252">
    <property type="term" value="P:peptidoglycan biosynthetic process"/>
    <property type="evidence" value="ECO:0007669"/>
    <property type="project" value="UniProtKB-UniRule"/>
</dbReference>
<feature type="region of interest" description="Disordered" evidence="8">
    <location>
        <begin position="1"/>
        <end position="20"/>
    </location>
</feature>
<comment type="catalytic activity">
    <reaction evidence="7">
        <text>a peptidoglycan chain = a peptidoglycan chain with N-acetyl-1,6-anhydromuramyl-[peptide] at the reducing end + a peptidoglycan chain with N-acetylglucosamine at the non-reducing end.</text>
        <dbReference type="EC" id="4.2.2.29"/>
    </reaction>
</comment>
<feature type="compositionally biased region" description="Polar residues" evidence="8">
    <location>
        <begin position="224"/>
        <end position="244"/>
    </location>
</feature>
<name>G5KI34_9STRE</name>
<dbReference type="EC" id="4.2.2.29" evidence="7"/>
<dbReference type="Proteomes" id="UP000005388">
    <property type="component" value="Unassembled WGS sequence"/>
</dbReference>
<evidence type="ECO:0000256" key="7">
    <source>
        <dbReference type="HAMAP-Rule" id="MF_02065"/>
    </source>
</evidence>